<sequence>MVIVGGGSIGLAAAVDLTRRGYRIDAIIEADQHRAASLRCAGRIRLTGLIGDGELPDPPVSSSCDAVSEADTVLIATTADRYEHVAQGMANHVFARQLVVLATGYVGGAARFAAALRRHGTTIADTPAIFALNTSPYLSYADGQGAVHVAAAKSWMEATAVSPGIAKTHADAIASLFPGCVVADEQMASSLNNPNPIAHVPAYVLNATQAQNEAAGRIPAGGAFHLSDVTSVQLENLRTRLDDERLEVMAALGFASLALSRGDFGNRAYGPGAREASPPRIGPTFQRRFLVEDVPFGLIPLEMLAQRTGTPVPSITGLIDLVNGMTGVDYRAAAPALADLGVV</sequence>
<dbReference type="Gene3D" id="1.10.1040.10">
    <property type="entry name" value="N-(1-d-carboxylethyl)-l-norvaline Dehydrogenase, domain 2"/>
    <property type="match status" value="1"/>
</dbReference>
<dbReference type="SUPFAM" id="SSF48179">
    <property type="entry name" value="6-phosphogluconate dehydrogenase C-terminal domain-like"/>
    <property type="match status" value="1"/>
</dbReference>
<dbReference type="Gene3D" id="3.40.50.720">
    <property type="entry name" value="NAD(P)-binding Rossmann-like Domain"/>
    <property type="match status" value="1"/>
</dbReference>
<accession>A0ABU0XD96</accession>
<dbReference type="RefSeq" id="WP_308488295.1">
    <property type="nucleotide sequence ID" value="NZ_JAVFCB010000002.1"/>
</dbReference>
<feature type="domain" description="Opine dehydrogenase" evidence="1">
    <location>
        <begin position="185"/>
        <end position="325"/>
    </location>
</feature>
<evidence type="ECO:0000259" key="1">
    <source>
        <dbReference type="Pfam" id="PF02317"/>
    </source>
</evidence>
<evidence type="ECO:0000313" key="4">
    <source>
        <dbReference type="Proteomes" id="UP001230289"/>
    </source>
</evidence>
<dbReference type="InterPro" id="IPR008927">
    <property type="entry name" value="6-PGluconate_DH-like_C_sf"/>
</dbReference>
<dbReference type="EMBL" id="JAVFCB010000002">
    <property type="protein sequence ID" value="MDQ4213091.1"/>
    <property type="molecule type" value="Genomic_DNA"/>
</dbReference>
<dbReference type="Pfam" id="PF02317">
    <property type="entry name" value="Octopine_DH"/>
    <property type="match status" value="1"/>
</dbReference>
<proteinExistence type="predicted"/>
<dbReference type="InterPro" id="IPR013332">
    <property type="entry name" value="KPR_N"/>
</dbReference>
<dbReference type="SUPFAM" id="SSF51905">
    <property type="entry name" value="FAD/NAD(P)-binding domain"/>
    <property type="match status" value="1"/>
</dbReference>
<organism evidence="3 4">
    <name type="scientific">Microbacterium capsulatum</name>
    <dbReference type="NCBI Taxonomy" id="3041921"/>
    <lineage>
        <taxon>Bacteria</taxon>
        <taxon>Bacillati</taxon>
        <taxon>Actinomycetota</taxon>
        <taxon>Actinomycetes</taxon>
        <taxon>Micrococcales</taxon>
        <taxon>Microbacteriaceae</taxon>
        <taxon>Microbacterium</taxon>
    </lineage>
</organism>
<dbReference type="InterPro" id="IPR051729">
    <property type="entry name" value="Opine/Lysopine_DH"/>
</dbReference>
<name>A0ABU0XD96_9MICO</name>
<evidence type="ECO:0000259" key="2">
    <source>
        <dbReference type="Pfam" id="PF02558"/>
    </source>
</evidence>
<gene>
    <name evidence="3" type="ORF">RBR11_04115</name>
</gene>
<reference evidence="3 4" key="1">
    <citation type="submission" date="2023-08" db="EMBL/GenBank/DDBJ databases">
        <title>Microbacterium sp. nov., isolated from a waste landfill.</title>
        <authorList>
            <person name="Wen W."/>
        </authorList>
    </citation>
    <scope>NUCLEOTIDE SEQUENCE [LARGE SCALE GENOMIC DNA]</scope>
    <source>
        <strain evidence="3 4">ASV81</strain>
    </source>
</reference>
<dbReference type="InterPro" id="IPR013328">
    <property type="entry name" value="6PGD_dom2"/>
</dbReference>
<dbReference type="PANTHER" id="PTHR38015">
    <property type="entry name" value="BLR6086 PROTEIN"/>
    <property type="match status" value="1"/>
</dbReference>
<protein>
    <submittedName>
        <fullName evidence="3">NAD/NADP octopine/nopaline dehydrogenase family protein</fullName>
    </submittedName>
</protein>
<dbReference type="InterPro" id="IPR036188">
    <property type="entry name" value="FAD/NAD-bd_sf"/>
</dbReference>
<keyword evidence="4" id="KW-1185">Reference proteome</keyword>
<feature type="domain" description="Ketopantoate reductase N-terminal" evidence="2">
    <location>
        <begin position="2"/>
        <end position="151"/>
    </location>
</feature>
<comment type="caution">
    <text evidence="3">The sequence shown here is derived from an EMBL/GenBank/DDBJ whole genome shotgun (WGS) entry which is preliminary data.</text>
</comment>
<dbReference type="Proteomes" id="UP001230289">
    <property type="component" value="Unassembled WGS sequence"/>
</dbReference>
<dbReference type="PANTHER" id="PTHR38015:SF1">
    <property type="entry name" value="OPINE DEHYDROGENASE DOMAIN-CONTAINING PROTEIN"/>
    <property type="match status" value="1"/>
</dbReference>
<dbReference type="Pfam" id="PF02558">
    <property type="entry name" value="ApbA"/>
    <property type="match status" value="1"/>
</dbReference>
<dbReference type="InterPro" id="IPR003421">
    <property type="entry name" value="Opine_DH"/>
</dbReference>
<evidence type="ECO:0000313" key="3">
    <source>
        <dbReference type="EMBL" id="MDQ4213091.1"/>
    </source>
</evidence>